<organism evidence="2 3">
    <name type="scientific">Phlebiopsis gigantea (strain 11061_1 CR5-6)</name>
    <name type="common">White-rot fungus</name>
    <name type="synonym">Peniophora gigantea</name>
    <dbReference type="NCBI Taxonomy" id="745531"/>
    <lineage>
        <taxon>Eukaryota</taxon>
        <taxon>Fungi</taxon>
        <taxon>Dikarya</taxon>
        <taxon>Basidiomycota</taxon>
        <taxon>Agaricomycotina</taxon>
        <taxon>Agaricomycetes</taxon>
        <taxon>Polyporales</taxon>
        <taxon>Phanerochaetaceae</taxon>
        <taxon>Phlebiopsis</taxon>
    </lineage>
</organism>
<dbReference type="SUPFAM" id="SSF55021">
    <property type="entry name" value="ACT-like"/>
    <property type="match status" value="2"/>
</dbReference>
<dbReference type="Proteomes" id="UP000053257">
    <property type="component" value="Unassembled WGS sequence"/>
</dbReference>
<feature type="domain" description="CASTOR ACT" evidence="1">
    <location>
        <begin position="69"/>
        <end position="128"/>
    </location>
</feature>
<dbReference type="InterPro" id="IPR051719">
    <property type="entry name" value="CASTOR_mTORC1"/>
</dbReference>
<evidence type="ECO:0000313" key="3">
    <source>
        <dbReference type="Proteomes" id="UP000053257"/>
    </source>
</evidence>
<keyword evidence="3" id="KW-1185">Reference proteome</keyword>
<sequence>MPPPIDHPALHLHLLPRLFEVVKLEPDEPVPAEHVQALIDPAAAKGSFISVTRTDEEISIVRQSDEPDAKWRCIKIAGPMEFDLTGVVCNFTAPLKHAGIGVFAVSTWNTDYVLVPKEFAAKAVEALKQDGWTF</sequence>
<accession>A0A0C3PU08</accession>
<dbReference type="InterPro" id="IPR016540">
    <property type="entry name" value="UCP008459"/>
</dbReference>
<dbReference type="GO" id="GO:0046394">
    <property type="term" value="P:carboxylic acid biosynthetic process"/>
    <property type="evidence" value="ECO:0007669"/>
    <property type="project" value="UniProtKB-ARBA"/>
</dbReference>
<reference evidence="2 3" key="1">
    <citation type="journal article" date="2014" name="PLoS Genet.">
        <title>Analysis of the Phlebiopsis gigantea genome, transcriptome and secretome provides insight into its pioneer colonization strategies of wood.</title>
        <authorList>
            <person name="Hori C."/>
            <person name="Ishida T."/>
            <person name="Igarashi K."/>
            <person name="Samejima M."/>
            <person name="Suzuki H."/>
            <person name="Master E."/>
            <person name="Ferreira P."/>
            <person name="Ruiz-Duenas F.J."/>
            <person name="Held B."/>
            <person name="Canessa P."/>
            <person name="Larrondo L.F."/>
            <person name="Schmoll M."/>
            <person name="Druzhinina I.S."/>
            <person name="Kubicek C.P."/>
            <person name="Gaskell J.A."/>
            <person name="Kersten P."/>
            <person name="St John F."/>
            <person name="Glasner J."/>
            <person name="Sabat G."/>
            <person name="Splinter BonDurant S."/>
            <person name="Syed K."/>
            <person name="Yadav J."/>
            <person name="Mgbeahuruike A.C."/>
            <person name="Kovalchuk A."/>
            <person name="Asiegbu F.O."/>
            <person name="Lackner G."/>
            <person name="Hoffmeister D."/>
            <person name="Rencoret J."/>
            <person name="Gutierrez A."/>
            <person name="Sun H."/>
            <person name="Lindquist E."/>
            <person name="Barry K."/>
            <person name="Riley R."/>
            <person name="Grigoriev I.V."/>
            <person name="Henrissat B."/>
            <person name="Kues U."/>
            <person name="Berka R.M."/>
            <person name="Martinez A.T."/>
            <person name="Covert S.F."/>
            <person name="Blanchette R.A."/>
            <person name="Cullen D."/>
        </authorList>
    </citation>
    <scope>NUCLEOTIDE SEQUENCE [LARGE SCALE GENOMIC DNA]</scope>
    <source>
        <strain evidence="2 3">11061_1 CR5-6</strain>
    </source>
</reference>
<gene>
    <name evidence="2" type="ORF">PHLGIDRAFT_56853</name>
</gene>
<evidence type="ECO:0000313" key="2">
    <source>
        <dbReference type="EMBL" id="KIP11113.1"/>
    </source>
</evidence>
<feature type="non-terminal residue" evidence="2">
    <location>
        <position position="134"/>
    </location>
</feature>
<dbReference type="InterPro" id="IPR027795">
    <property type="entry name" value="CASTOR_ACT_dom"/>
</dbReference>
<dbReference type="Gene3D" id="3.30.2130.10">
    <property type="entry name" value="VC0802-like"/>
    <property type="match status" value="1"/>
</dbReference>
<protein>
    <recommendedName>
        <fullName evidence="1">CASTOR ACT domain-containing protein</fullName>
    </recommendedName>
</protein>
<dbReference type="InterPro" id="IPR045865">
    <property type="entry name" value="ACT-like_dom_sf"/>
</dbReference>
<dbReference type="AlphaFoldDB" id="A0A0C3PU08"/>
<dbReference type="PANTHER" id="PTHR31131">
    <property type="entry name" value="CHROMOSOME 1, WHOLE GENOME SHOTGUN SEQUENCE"/>
    <property type="match status" value="1"/>
</dbReference>
<name>A0A0C3PU08_PHLG1</name>
<dbReference type="Pfam" id="PF13840">
    <property type="entry name" value="ACT_7"/>
    <property type="match status" value="1"/>
</dbReference>
<dbReference type="EMBL" id="KN840448">
    <property type="protein sequence ID" value="KIP11113.1"/>
    <property type="molecule type" value="Genomic_DNA"/>
</dbReference>
<dbReference type="PIRSF" id="PIRSF008459">
    <property type="entry name" value="UCP008459"/>
    <property type="match status" value="1"/>
</dbReference>
<dbReference type="GO" id="GO:0006520">
    <property type="term" value="P:amino acid metabolic process"/>
    <property type="evidence" value="ECO:0007669"/>
    <property type="project" value="UniProtKB-ARBA"/>
</dbReference>
<proteinExistence type="predicted"/>
<evidence type="ECO:0000259" key="1">
    <source>
        <dbReference type="Pfam" id="PF13840"/>
    </source>
</evidence>
<dbReference type="OrthoDB" id="58529at2759"/>
<dbReference type="HOGENOM" id="CLU_130568_0_0_1"/>
<dbReference type="PANTHER" id="PTHR31131:SF6">
    <property type="entry name" value="CASTOR ACT DOMAIN-CONTAINING PROTEIN"/>
    <property type="match status" value="1"/>
</dbReference>